<proteinExistence type="predicted"/>
<protein>
    <submittedName>
        <fullName evidence="1">Uncharacterized protein</fullName>
    </submittedName>
</protein>
<organism evidence="1 2">
    <name type="scientific">Trachymyrmex septentrionalis</name>
    <dbReference type="NCBI Taxonomy" id="34720"/>
    <lineage>
        <taxon>Eukaryota</taxon>
        <taxon>Metazoa</taxon>
        <taxon>Ecdysozoa</taxon>
        <taxon>Arthropoda</taxon>
        <taxon>Hexapoda</taxon>
        <taxon>Insecta</taxon>
        <taxon>Pterygota</taxon>
        <taxon>Neoptera</taxon>
        <taxon>Endopterygota</taxon>
        <taxon>Hymenoptera</taxon>
        <taxon>Apocrita</taxon>
        <taxon>Aculeata</taxon>
        <taxon>Formicoidea</taxon>
        <taxon>Formicidae</taxon>
        <taxon>Myrmicinae</taxon>
        <taxon>Trachymyrmex</taxon>
    </lineage>
</organism>
<feature type="non-terminal residue" evidence="1">
    <location>
        <position position="1"/>
    </location>
</feature>
<dbReference type="Proteomes" id="UP000078541">
    <property type="component" value="Unassembled WGS sequence"/>
</dbReference>
<dbReference type="EMBL" id="KQ981741">
    <property type="protein sequence ID" value="KYN36506.1"/>
    <property type="molecule type" value="Genomic_DNA"/>
</dbReference>
<reference evidence="1 2" key="1">
    <citation type="submission" date="2016-03" db="EMBL/GenBank/DDBJ databases">
        <title>Trachymyrmex septentrionalis WGS genome.</title>
        <authorList>
            <person name="Nygaard S."/>
            <person name="Hu H."/>
            <person name="Boomsma J."/>
            <person name="Zhang G."/>
        </authorList>
    </citation>
    <scope>NUCLEOTIDE SEQUENCE [LARGE SCALE GENOMIC DNA]</scope>
    <source>
        <strain evidence="1">Tsep2-gDNA-1</strain>
        <tissue evidence="1">Whole body</tissue>
    </source>
</reference>
<dbReference type="AlphaFoldDB" id="A0A151JUT9"/>
<sequence length="202" mass="23123">LTQPIIRIVTLAGDANLDESCKGGDFSDPYDTWNNVIIEASIIITLRDYYAPVKTKTNHITSVQEFSAHCQKTNVTMKMGRDNTFTLSKKSEYNVCGYTLVQTEHPKLLIVETNKNNLITKLTRISVNNLDIFTYINSKFIYVEKHLKIQMQDFYHNILDQKCRLEQQVLKNVISLAHDQLDAFVYNLMKGSGYMSGLCQAK</sequence>
<evidence type="ECO:0000313" key="2">
    <source>
        <dbReference type="Proteomes" id="UP000078541"/>
    </source>
</evidence>
<name>A0A151JUT9_9HYME</name>
<keyword evidence="2" id="KW-1185">Reference proteome</keyword>
<accession>A0A151JUT9</accession>
<gene>
    <name evidence="1" type="ORF">ALC56_09141</name>
</gene>
<evidence type="ECO:0000313" key="1">
    <source>
        <dbReference type="EMBL" id="KYN36506.1"/>
    </source>
</evidence>
<dbReference type="Pfam" id="PF24664">
    <property type="entry name" value="Monjiviricetes_fusion"/>
    <property type="match status" value="2"/>
</dbReference>